<name>A0A9N9FMJ9_9GLOM</name>
<feature type="region of interest" description="Disordered" evidence="1">
    <location>
        <begin position="38"/>
        <end position="101"/>
    </location>
</feature>
<evidence type="ECO:0000256" key="1">
    <source>
        <dbReference type="SAM" id="MobiDB-lite"/>
    </source>
</evidence>
<feature type="compositionally biased region" description="Basic and acidic residues" evidence="1">
    <location>
        <begin position="38"/>
        <end position="51"/>
    </location>
</feature>
<keyword evidence="3" id="KW-1185">Reference proteome</keyword>
<dbReference type="AlphaFoldDB" id="A0A9N9FMJ9"/>
<proteinExistence type="predicted"/>
<sequence>MSEKKSFSIGREPNSAVVFHALPRHDFPVDIKDLARENTKEEHWQDKEHIVHPSALNDPKGIVGQLQKDWERGVTEESEESHKKLKKDARSRDDTNKPMLN</sequence>
<organism evidence="2 3">
    <name type="scientific">Ambispora gerdemannii</name>
    <dbReference type="NCBI Taxonomy" id="144530"/>
    <lineage>
        <taxon>Eukaryota</taxon>
        <taxon>Fungi</taxon>
        <taxon>Fungi incertae sedis</taxon>
        <taxon>Mucoromycota</taxon>
        <taxon>Glomeromycotina</taxon>
        <taxon>Glomeromycetes</taxon>
        <taxon>Archaeosporales</taxon>
        <taxon>Ambisporaceae</taxon>
        <taxon>Ambispora</taxon>
    </lineage>
</organism>
<gene>
    <name evidence="2" type="ORF">AGERDE_LOCUS6306</name>
</gene>
<accession>A0A9N9FMJ9</accession>
<evidence type="ECO:0000313" key="3">
    <source>
        <dbReference type="Proteomes" id="UP000789831"/>
    </source>
</evidence>
<comment type="caution">
    <text evidence="2">The sequence shown here is derived from an EMBL/GenBank/DDBJ whole genome shotgun (WGS) entry which is preliminary data.</text>
</comment>
<evidence type="ECO:0000313" key="2">
    <source>
        <dbReference type="EMBL" id="CAG8543529.1"/>
    </source>
</evidence>
<dbReference type="Proteomes" id="UP000789831">
    <property type="component" value="Unassembled WGS sequence"/>
</dbReference>
<reference evidence="2" key="1">
    <citation type="submission" date="2021-06" db="EMBL/GenBank/DDBJ databases">
        <authorList>
            <person name="Kallberg Y."/>
            <person name="Tangrot J."/>
            <person name="Rosling A."/>
        </authorList>
    </citation>
    <scope>NUCLEOTIDE SEQUENCE</scope>
    <source>
        <strain evidence="2">MT106</strain>
    </source>
</reference>
<dbReference type="EMBL" id="CAJVPL010000961">
    <property type="protein sequence ID" value="CAG8543529.1"/>
    <property type="molecule type" value="Genomic_DNA"/>
</dbReference>
<feature type="compositionally biased region" description="Basic and acidic residues" evidence="1">
    <location>
        <begin position="88"/>
        <end position="101"/>
    </location>
</feature>
<dbReference type="OrthoDB" id="2384962at2759"/>
<protein>
    <submittedName>
        <fullName evidence="2">8556_t:CDS:1</fullName>
    </submittedName>
</protein>